<dbReference type="Pfam" id="PF00881">
    <property type="entry name" value="Nitroreductase"/>
    <property type="match status" value="1"/>
</dbReference>
<dbReference type="EMBL" id="LPVJ01000002">
    <property type="protein sequence ID" value="KUO97320.1"/>
    <property type="molecule type" value="Genomic_DNA"/>
</dbReference>
<dbReference type="PANTHER" id="PTHR43821">
    <property type="entry name" value="NAD(P)H NITROREDUCTASE YDJA-RELATED"/>
    <property type="match status" value="1"/>
</dbReference>
<dbReference type="Proteomes" id="UP000053557">
    <property type="component" value="Unassembled WGS sequence"/>
</dbReference>
<dbReference type="AlphaFoldDB" id="A0A101XTM8"/>
<feature type="binding site" evidence="8">
    <location>
        <position position="39"/>
    </location>
    <ligand>
        <name>FMN</name>
        <dbReference type="ChEBI" id="CHEBI:58210"/>
        <note>ligand shared between dimeric partners</note>
    </ligand>
</feature>
<keyword evidence="5 7" id="KW-0560">Oxidoreductase</keyword>
<dbReference type="InterPro" id="IPR029479">
    <property type="entry name" value="Nitroreductase"/>
</dbReference>
<comment type="caution">
    <text evidence="10">The sequence shown here is derived from an EMBL/GenBank/DDBJ whole genome shotgun (WGS) entry which is preliminary data.</text>
</comment>
<evidence type="ECO:0000256" key="3">
    <source>
        <dbReference type="ARBA" id="ARBA00022643"/>
    </source>
</evidence>
<evidence type="ECO:0000313" key="11">
    <source>
        <dbReference type="Proteomes" id="UP000053557"/>
    </source>
</evidence>
<keyword evidence="3 7" id="KW-0288">FMN</keyword>
<dbReference type="InterPro" id="IPR026021">
    <property type="entry name" value="YdjA-like"/>
</dbReference>
<dbReference type="InterPro" id="IPR052530">
    <property type="entry name" value="NAD(P)H_nitroreductase"/>
</dbReference>
<protein>
    <recommendedName>
        <fullName evidence="7">Putative NAD(P)H nitroreductase</fullName>
        <ecNumber evidence="7">1.-.-.-</ecNumber>
    </recommendedName>
</protein>
<comment type="cofactor">
    <cofactor evidence="8">
        <name>FMN</name>
        <dbReference type="ChEBI" id="CHEBI:58210"/>
    </cofactor>
    <text evidence="8">Binds 1 FMN per subunit.</text>
</comment>
<dbReference type="PANTHER" id="PTHR43821:SF1">
    <property type="entry name" value="NAD(P)H NITROREDUCTASE YDJA-RELATED"/>
    <property type="match status" value="1"/>
</dbReference>
<dbReference type="SUPFAM" id="SSF55469">
    <property type="entry name" value="FMN-dependent nitroreductase-like"/>
    <property type="match status" value="1"/>
</dbReference>
<feature type="domain" description="Nitroreductase" evidence="9">
    <location>
        <begin position="7"/>
        <end position="190"/>
    </location>
</feature>
<reference evidence="10 11" key="1">
    <citation type="submission" date="2015-12" db="EMBL/GenBank/DDBJ databases">
        <title>Draft genome sequence of Acidibacillus ferrooxidans ITV001, isolated from a chalcopyrite acid mine drainage site in Brazil.</title>
        <authorList>
            <person name="Dall'Agnol H."/>
            <person name="Nancucheo I."/>
            <person name="Johnson B."/>
            <person name="Oliveira R."/>
            <person name="Leite L."/>
            <person name="Pylro V."/>
            <person name="Nunes G.L."/>
            <person name="Tzotzos G."/>
            <person name="Fernandes G.R."/>
            <person name="Dutra J."/>
            <person name="Orellana S.C."/>
            <person name="Oliveira G."/>
        </authorList>
    </citation>
    <scope>NUCLEOTIDE SEQUENCE [LARGE SCALE GENOMIC DNA]</scope>
    <source>
        <strain evidence="11">ITV01</strain>
    </source>
</reference>
<evidence type="ECO:0000259" key="9">
    <source>
        <dbReference type="Pfam" id="PF00881"/>
    </source>
</evidence>
<evidence type="ECO:0000256" key="7">
    <source>
        <dbReference type="PIRNR" id="PIRNR000232"/>
    </source>
</evidence>
<keyword evidence="11" id="KW-1185">Reference proteome</keyword>
<dbReference type="RefSeq" id="WP_160327132.1">
    <property type="nucleotide sequence ID" value="NZ_LPVJ01000002.1"/>
</dbReference>
<dbReference type="PIRSF" id="PIRSF000232">
    <property type="entry name" value="YdjA"/>
    <property type="match status" value="1"/>
</dbReference>
<dbReference type="Gene3D" id="3.40.109.10">
    <property type="entry name" value="NADH Oxidase"/>
    <property type="match status" value="1"/>
</dbReference>
<evidence type="ECO:0000256" key="8">
    <source>
        <dbReference type="PIRSR" id="PIRSR000232-1"/>
    </source>
</evidence>
<organism evidence="10 11">
    <name type="scientific">Ferroacidibacillus organovorans</name>
    <dbReference type="NCBI Taxonomy" id="1765683"/>
    <lineage>
        <taxon>Bacteria</taxon>
        <taxon>Bacillati</taxon>
        <taxon>Bacillota</taxon>
        <taxon>Bacilli</taxon>
        <taxon>Bacillales</taxon>
        <taxon>Alicyclobacillaceae</taxon>
        <taxon>Ferroacidibacillus</taxon>
    </lineage>
</organism>
<evidence type="ECO:0000256" key="4">
    <source>
        <dbReference type="ARBA" id="ARBA00022857"/>
    </source>
</evidence>
<name>A0A101XTM8_9BACL</name>
<keyword evidence="4 7" id="KW-0521">NADP</keyword>
<dbReference type="InterPro" id="IPR000415">
    <property type="entry name" value="Nitroreductase-like"/>
</dbReference>
<evidence type="ECO:0000256" key="2">
    <source>
        <dbReference type="ARBA" id="ARBA00022630"/>
    </source>
</evidence>
<proteinExistence type="inferred from homology"/>
<evidence type="ECO:0000256" key="5">
    <source>
        <dbReference type="ARBA" id="ARBA00023002"/>
    </source>
</evidence>
<dbReference type="EC" id="1.-.-.-" evidence="7"/>
<dbReference type="GO" id="GO:0016491">
    <property type="term" value="F:oxidoreductase activity"/>
    <property type="evidence" value="ECO:0007669"/>
    <property type="project" value="UniProtKB-UniRule"/>
</dbReference>
<evidence type="ECO:0000256" key="6">
    <source>
        <dbReference type="ARBA" id="ARBA00023027"/>
    </source>
</evidence>
<evidence type="ECO:0000256" key="1">
    <source>
        <dbReference type="ARBA" id="ARBA00007118"/>
    </source>
</evidence>
<dbReference type="CDD" id="cd02135">
    <property type="entry name" value="YdjA-like"/>
    <property type="match status" value="1"/>
</dbReference>
<comment type="similarity">
    <text evidence="1 7">Belongs to the nitroreductase family.</text>
</comment>
<gene>
    <name evidence="10" type="ORF">ATW55_04550</name>
</gene>
<dbReference type="OrthoDB" id="9804207at2"/>
<evidence type="ECO:0000313" key="10">
    <source>
        <dbReference type="EMBL" id="KUO97320.1"/>
    </source>
</evidence>
<sequence>METFVAIQSRSSIKKFSDETVHRELVEKCLESATWAPNHRMTEPWQFRVLLGDARIRLTEAIAEQMSALTSGEHEAAPEEHGTLICDRVAVSLKKLGDVRQSLEIEKIRRKLLSAPVIICVYSDQGGDPVTARENFSATAAAVQNFLLCAHDLGLGAIWRTAEYFEGPRVKSFLNVEGGATFVAAIYLGYSDQRQITRRRTSWEKKTLWI</sequence>
<feature type="binding site" description="in other chain" evidence="8">
    <location>
        <begin position="10"/>
        <end position="12"/>
    </location>
    <ligand>
        <name>FMN</name>
        <dbReference type="ChEBI" id="CHEBI:58210"/>
        <note>ligand shared between dimeric partners</note>
    </ligand>
</feature>
<keyword evidence="2 7" id="KW-0285">Flavoprotein</keyword>
<feature type="binding site" description="in other chain" evidence="8">
    <location>
        <begin position="159"/>
        <end position="161"/>
    </location>
    <ligand>
        <name>FMN</name>
        <dbReference type="ChEBI" id="CHEBI:58210"/>
        <note>ligand shared between dimeric partners</note>
    </ligand>
</feature>
<keyword evidence="6 7" id="KW-0520">NAD</keyword>
<accession>A0A101XTM8</accession>